<dbReference type="STRING" id="1121324.CLIT_10c03220"/>
<dbReference type="InterPro" id="IPR013249">
    <property type="entry name" value="RNA_pol_sigma70_r4_t2"/>
</dbReference>
<feature type="domain" description="RNA polymerase sigma factor 70 region 4 type 2" evidence="6">
    <location>
        <begin position="131"/>
        <end position="183"/>
    </location>
</feature>
<dbReference type="InterPro" id="IPR036388">
    <property type="entry name" value="WH-like_DNA-bd_sf"/>
</dbReference>
<evidence type="ECO:0000313" key="7">
    <source>
        <dbReference type="EMBL" id="KDR95595.1"/>
    </source>
</evidence>
<dbReference type="InterPro" id="IPR014284">
    <property type="entry name" value="RNA_pol_sigma-70_dom"/>
</dbReference>
<evidence type="ECO:0000256" key="1">
    <source>
        <dbReference type="ARBA" id="ARBA00010641"/>
    </source>
</evidence>
<dbReference type="InterPro" id="IPR013324">
    <property type="entry name" value="RNA_pol_sigma_r3/r4-like"/>
</dbReference>
<evidence type="ECO:0000259" key="6">
    <source>
        <dbReference type="Pfam" id="PF08281"/>
    </source>
</evidence>
<protein>
    <submittedName>
        <fullName evidence="7">ECF RNA polymerase sigma factor SigE</fullName>
    </submittedName>
</protein>
<evidence type="ECO:0000256" key="2">
    <source>
        <dbReference type="ARBA" id="ARBA00023015"/>
    </source>
</evidence>
<keyword evidence="4" id="KW-0804">Transcription</keyword>
<evidence type="ECO:0000313" key="8">
    <source>
        <dbReference type="Proteomes" id="UP000027946"/>
    </source>
</evidence>
<dbReference type="Proteomes" id="UP000027946">
    <property type="component" value="Unassembled WGS sequence"/>
</dbReference>
<reference evidence="7 8" key="1">
    <citation type="submission" date="2014-03" db="EMBL/GenBank/DDBJ databases">
        <title>Genome sequence of Clostridium litorale W6, DSM 5388.</title>
        <authorList>
            <person name="Poehlein A."/>
            <person name="Jagirdar A."/>
            <person name="Khonsari B."/>
            <person name="Chibani C.M."/>
            <person name="Gutierrez Gutierrez D.A."/>
            <person name="Davydova E."/>
            <person name="Alghaithi H.S."/>
            <person name="Nair K.P."/>
            <person name="Dhamotharan K."/>
            <person name="Chandran L."/>
            <person name="G W."/>
            <person name="Daniel R."/>
        </authorList>
    </citation>
    <scope>NUCLEOTIDE SEQUENCE [LARGE SCALE GENOMIC DNA]</scope>
    <source>
        <strain evidence="7 8">W6</strain>
    </source>
</reference>
<dbReference type="Gene3D" id="1.10.1740.10">
    <property type="match status" value="1"/>
</dbReference>
<keyword evidence="2" id="KW-0805">Transcription regulation</keyword>
<dbReference type="eggNOG" id="COG1595">
    <property type="taxonomic scope" value="Bacteria"/>
</dbReference>
<dbReference type="SUPFAM" id="SSF88659">
    <property type="entry name" value="Sigma3 and sigma4 domains of RNA polymerase sigma factors"/>
    <property type="match status" value="1"/>
</dbReference>
<evidence type="ECO:0000256" key="3">
    <source>
        <dbReference type="ARBA" id="ARBA00023082"/>
    </source>
</evidence>
<gene>
    <name evidence="7" type="primary">sigE</name>
    <name evidence="7" type="ORF">CLIT_10c03220</name>
</gene>
<dbReference type="SUPFAM" id="SSF88946">
    <property type="entry name" value="Sigma2 domain of RNA polymerase sigma factors"/>
    <property type="match status" value="1"/>
</dbReference>
<dbReference type="AlphaFoldDB" id="A0A069RHJ1"/>
<dbReference type="Pfam" id="PF08281">
    <property type="entry name" value="Sigma70_r4_2"/>
    <property type="match status" value="1"/>
</dbReference>
<evidence type="ECO:0000256" key="4">
    <source>
        <dbReference type="ARBA" id="ARBA00023163"/>
    </source>
</evidence>
<keyword evidence="8" id="KW-1185">Reference proteome</keyword>
<dbReference type="InterPro" id="IPR013325">
    <property type="entry name" value="RNA_pol_sigma_r2"/>
</dbReference>
<dbReference type="GO" id="GO:0003677">
    <property type="term" value="F:DNA binding"/>
    <property type="evidence" value="ECO:0007669"/>
    <property type="project" value="InterPro"/>
</dbReference>
<dbReference type="InterPro" id="IPR039425">
    <property type="entry name" value="RNA_pol_sigma-70-like"/>
</dbReference>
<dbReference type="NCBIfam" id="TIGR02937">
    <property type="entry name" value="sigma70-ECF"/>
    <property type="match status" value="1"/>
</dbReference>
<dbReference type="Pfam" id="PF04542">
    <property type="entry name" value="Sigma70_r2"/>
    <property type="match status" value="1"/>
</dbReference>
<dbReference type="CDD" id="cd06171">
    <property type="entry name" value="Sigma70_r4"/>
    <property type="match status" value="1"/>
</dbReference>
<dbReference type="Gene3D" id="1.10.10.10">
    <property type="entry name" value="Winged helix-like DNA-binding domain superfamily/Winged helix DNA-binding domain"/>
    <property type="match status" value="1"/>
</dbReference>
<sequence length="199" mass="23169">MEIIMDNLDEIFLIKSSQKGDIDSFEKLIESHKQRVYGIALKMTKNREDALDASQDALIKVYRSIGKFSFKSSFSTWLYRIVVNCCIDHMKKQKKLVLIERRDEEGRENAIDRIEAEDTPESIFEKKIKKQEIRRAFDELEDEFKTVVILRDIEGFSYEEIAKINDISLGTVKSRISRGRKKLRDILIRNRAGGDGGEM</sequence>
<keyword evidence="3" id="KW-0731">Sigma factor</keyword>
<organism evidence="7 8">
    <name type="scientific">Peptoclostridium litorale DSM 5388</name>
    <dbReference type="NCBI Taxonomy" id="1121324"/>
    <lineage>
        <taxon>Bacteria</taxon>
        <taxon>Bacillati</taxon>
        <taxon>Bacillota</taxon>
        <taxon>Clostridia</taxon>
        <taxon>Peptostreptococcales</taxon>
        <taxon>Peptoclostridiaceae</taxon>
        <taxon>Peptoclostridium</taxon>
    </lineage>
</organism>
<dbReference type="PANTHER" id="PTHR43133">
    <property type="entry name" value="RNA POLYMERASE ECF-TYPE SIGMA FACTO"/>
    <property type="match status" value="1"/>
</dbReference>
<dbReference type="RefSeq" id="WP_242943801.1">
    <property type="nucleotide sequence ID" value="NZ_FSRH01000006.1"/>
</dbReference>
<dbReference type="PANTHER" id="PTHR43133:SF51">
    <property type="entry name" value="RNA POLYMERASE SIGMA FACTOR"/>
    <property type="match status" value="1"/>
</dbReference>
<name>A0A069RHJ1_PEPLI</name>
<dbReference type="EMBL" id="JJMM01000010">
    <property type="protein sequence ID" value="KDR95595.1"/>
    <property type="molecule type" value="Genomic_DNA"/>
</dbReference>
<proteinExistence type="inferred from homology"/>
<dbReference type="GO" id="GO:0006352">
    <property type="term" value="P:DNA-templated transcription initiation"/>
    <property type="evidence" value="ECO:0007669"/>
    <property type="project" value="InterPro"/>
</dbReference>
<feature type="domain" description="RNA polymerase sigma-70 region 2" evidence="5">
    <location>
        <begin position="28"/>
        <end position="95"/>
    </location>
</feature>
<evidence type="ECO:0000259" key="5">
    <source>
        <dbReference type="Pfam" id="PF04542"/>
    </source>
</evidence>
<dbReference type="GO" id="GO:0016987">
    <property type="term" value="F:sigma factor activity"/>
    <property type="evidence" value="ECO:0007669"/>
    <property type="project" value="UniProtKB-KW"/>
</dbReference>
<dbReference type="InterPro" id="IPR007627">
    <property type="entry name" value="RNA_pol_sigma70_r2"/>
</dbReference>
<comment type="similarity">
    <text evidence="1">Belongs to the sigma-70 factor family. ECF subfamily.</text>
</comment>
<accession>A0A069RHJ1</accession>
<comment type="caution">
    <text evidence="7">The sequence shown here is derived from an EMBL/GenBank/DDBJ whole genome shotgun (WGS) entry which is preliminary data.</text>
</comment>